<feature type="compositionally biased region" description="Polar residues" evidence="6">
    <location>
        <begin position="398"/>
        <end position="408"/>
    </location>
</feature>
<feature type="domain" description="Protein kinase" evidence="7">
    <location>
        <begin position="28"/>
        <end position="278"/>
    </location>
</feature>
<feature type="compositionally biased region" description="Basic and acidic residues" evidence="6">
    <location>
        <begin position="473"/>
        <end position="485"/>
    </location>
</feature>
<dbReference type="PROSITE" id="PS00108">
    <property type="entry name" value="PROTEIN_KINASE_ST"/>
    <property type="match status" value="1"/>
</dbReference>
<evidence type="ECO:0000259" key="7">
    <source>
        <dbReference type="PROSITE" id="PS50011"/>
    </source>
</evidence>
<feature type="compositionally biased region" description="Low complexity" evidence="6">
    <location>
        <begin position="361"/>
        <end position="385"/>
    </location>
</feature>
<dbReference type="RefSeq" id="WP_359275087.1">
    <property type="nucleotide sequence ID" value="NZ_JBEZNA010000057.1"/>
</dbReference>
<evidence type="ECO:0000256" key="1">
    <source>
        <dbReference type="ARBA" id="ARBA00022679"/>
    </source>
</evidence>
<dbReference type="InterPro" id="IPR017441">
    <property type="entry name" value="Protein_kinase_ATP_BS"/>
</dbReference>
<proteinExistence type="predicted"/>
<keyword evidence="1" id="KW-0808">Transferase</keyword>
<reference evidence="8 9" key="1">
    <citation type="submission" date="2024-06" db="EMBL/GenBank/DDBJ databases">
        <title>The Natural Products Discovery Center: Release of the First 8490 Sequenced Strains for Exploring Actinobacteria Biosynthetic Diversity.</title>
        <authorList>
            <person name="Kalkreuter E."/>
            <person name="Kautsar S.A."/>
            <person name="Yang D."/>
            <person name="Bader C.D."/>
            <person name="Teijaro C.N."/>
            <person name="Fluegel L."/>
            <person name="Davis C.M."/>
            <person name="Simpson J.R."/>
            <person name="Lauterbach L."/>
            <person name="Steele A.D."/>
            <person name="Gui C."/>
            <person name="Meng S."/>
            <person name="Li G."/>
            <person name="Viehrig K."/>
            <person name="Ye F."/>
            <person name="Su P."/>
            <person name="Kiefer A.F."/>
            <person name="Nichols A."/>
            <person name="Cepeda A.J."/>
            <person name="Yan W."/>
            <person name="Fan B."/>
            <person name="Jiang Y."/>
            <person name="Adhikari A."/>
            <person name="Zheng C.-J."/>
            <person name="Schuster L."/>
            <person name="Cowan T.M."/>
            <person name="Smanski M.J."/>
            <person name="Chevrette M.G."/>
            <person name="De Carvalho L.P.S."/>
            <person name="Shen B."/>
        </authorList>
    </citation>
    <scope>NUCLEOTIDE SEQUENCE [LARGE SCALE GENOMIC DNA]</scope>
    <source>
        <strain evidence="8 9">NPDC048117</strain>
    </source>
</reference>
<organism evidence="8 9">
    <name type="scientific">Streptomyces chilikensis</name>
    <dbReference type="NCBI Taxonomy" id="1194079"/>
    <lineage>
        <taxon>Bacteria</taxon>
        <taxon>Bacillati</taxon>
        <taxon>Actinomycetota</taxon>
        <taxon>Actinomycetes</taxon>
        <taxon>Kitasatosporales</taxon>
        <taxon>Streptomycetaceae</taxon>
        <taxon>Streptomyces</taxon>
    </lineage>
</organism>
<sequence length="499" mass="51634">MTVRRTAALPQAPVPADPWPDELLADRYRLGEKIGAGGMADVYEGVDTRLRRPVAVKIFRPGPHARTEDSLAVEAVLLARLQDPGLVTVYDVGHHDERPYLVMQLVDGPTLRGLLADGTLPERRVAGLGAALSRALTHVHRAGIVHRDVKPSNVLLDAAGDPHLADFGIARLVDTTRHTAPDVLTGTAAYLAPEQVEGKRIGPAADVYALGLVLLECLKGAPEYEGTFLEAAIARVHRLPEIPSWVSPELTALLRAMTALDPESRPDAEQCATALAALHLTGDPRPAPLPAPQATRRHAHRAAAPGAHAAHAAHASPHAGEAAVTRTAPVGRPRHHSRRLAVGTVLAALSVALGTTVAVAPGTSGTSDDPTSAAAAPADRPSGTATPGERDGAAPDTGSRTVPASTDTRPSDQAAPTNRAQVRPHGGESRDPLPNRPRHAADNAGSGNAGSGNAGSDNASDNAGSAPDGATKPSDRKNEAAEAAKKNKPAHPQAQKGRG</sequence>
<dbReference type="InterPro" id="IPR008271">
    <property type="entry name" value="Ser/Thr_kinase_AS"/>
</dbReference>
<evidence type="ECO:0000256" key="5">
    <source>
        <dbReference type="PROSITE-ProRule" id="PRU10141"/>
    </source>
</evidence>
<dbReference type="SUPFAM" id="SSF56112">
    <property type="entry name" value="Protein kinase-like (PK-like)"/>
    <property type="match status" value="1"/>
</dbReference>
<dbReference type="PROSITE" id="PS50011">
    <property type="entry name" value="PROTEIN_KINASE_DOM"/>
    <property type="match status" value="1"/>
</dbReference>
<dbReference type="PROSITE" id="PS00107">
    <property type="entry name" value="PROTEIN_KINASE_ATP"/>
    <property type="match status" value="1"/>
</dbReference>
<evidence type="ECO:0000313" key="8">
    <source>
        <dbReference type="EMBL" id="MEU9579839.1"/>
    </source>
</evidence>
<comment type="caution">
    <text evidence="8">The sequence shown here is derived from an EMBL/GenBank/DDBJ whole genome shotgun (WGS) entry which is preliminary data.</text>
</comment>
<accession>A0ABV3EUI7</accession>
<evidence type="ECO:0000256" key="2">
    <source>
        <dbReference type="ARBA" id="ARBA00022741"/>
    </source>
</evidence>
<feature type="binding site" evidence="5">
    <location>
        <position position="57"/>
    </location>
    <ligand>
        <name>ATP</name>
        <dbReference type="ChEBI" id="CHEBI:30616"/>
    </ligand>
</feature>
<feature type="compositionally biased region" description="Low complexity" evidence="6">
    <location>
        <begin position="454"/>
        <end position="466"/>
    </location>
</feature>
<protein>
    <submittedName>
        <fullName evidence="8">Protein kinase</fullName>
    </submittedName>
</protein>
<feature type="compositionally biased region" description="Low complexity" evidence="6">
    <location>
        <begin position="302"/>
        <end position="323"/>
    </location>
</feature>
<dbReference type="Pfam" id="PF00069">
    <property type="entry name" value="Pkinase"/>
    <property type="match status" value="1"/>
</dbReference>
<dbReference type="GO" id="GO:0016301">
    <property type="term" value="F:kinase activity"/>
    <property type="evidence" value="ECO:0007669"/>
    <property type="project" value="UniProtKB-KW"/>
</dbReference>
<dbReference type="Proteomes" id="UP001551584">
    <property type="component" value="Unassembled WGS sequence"/>
</dbReference>
<dbReference type="EMBL" id="JBEZNA010000057">
    <property type="protein sequence ID" value="MEU9579839.1"/>
    <property type="molecule type" value="Genomic_DNA"/>
</dbReference>
<feature type="region of interest" description="Disordered" evidence="6">
    <location>
        <begin position="361"/>
        <end position="499"/>
    </location>
</feature>
<dbReference type="InterPro" id="IPR000719">
    <property type="entry name" value="Prot_kinase_dom"/>
</dbReference>
<keyword evidence="2 5" id="KW-0547">Nucleotide-binding</keyword>
<dbReference type="CDD" id="cd14014">
    <property type="entry name" value="STKc_PknB_like"/>
    <property type="match status" value="1"/>
</dbReference>
<dbReference type="Gene3D" id="3.30.200.20">
    <property type="entry name" value="Phosphorylase Kinase, domain 1"/>
    <property type="match status" value="1"/>
</dbReference>
<name>A0ABV3EUI7_9ACTN</name>
<evidence type="ECO:0000256" key="3">
    <source>
        <dbReference type="ARBA" id="ARBA00022777"/>
    </source>
</evidence>
<gene>
    <name evidence="8" type="ORF">AB0D95_21620</name>
</gene>
<dbReference type="PANTHER" id="PTHR43289:SF34">
    <property type="entry name" value="SERINE_THREONINE-PROTEIN KINASE YBDM-RELATED"/>
    <property type="match status" value="1"/>
</dbReference>
<dbReference type="SMART" id="SM00220">
    <property type="entry name" value="S_TKc"/>
    <property type="match status" value="1"/>
</dbReference>
<dbReference type="InterPro" id="IPR011009">
    <property type="entry name" value="Kinase-like_dom_sf"/>
</dbReference>
<keyword evidence="4 5" id="KW-0067">ATP-binding</keyword>
<evidence type="ECO:0000256" key="6">
    <source>
        <dbReference type="SAM" id="MobiDB-lite"/>
    </source>
</evidence>
<dbReference type="PANTHER" id="PTHR43289">
    <property type="entry name" value="MITOGEN-ACTIVATED PROTEIN KINASE KINASE KINASE 20-RELATED"/>
    <property type="match status" value="1"/>
</dbReference>
<evidence type="ECO:0000256" key="4">
    <source>
        <dbReference type="ARBA" id="ARBA00022840"/>
    </source>
</evidence>
<evidence type="ECO:0000313" key="9">
    <source>
        <dbReference type="Proteomes" id="UP001551584"/>
    </source>
</evidence>
<keyword evidence="9" id="KW-1185">Reference proteome</keyword>
<keyword evidence="3 8" id="KW-0418">Kinase</keyword>
<feature type="region of interest" description="Disordered" evidence="6">
    <location>
        <begin position="281"/>
        <end position="336"/>
    </location>
</feature>
<dbReference type="Gene3D" id="1.10.510.10">
    <property type="entry name" value="Transferase(Phosphotransferase) domain 1"/>
    <property type="match status" value="1"/>
</dbReference>